<sequence>MDEYLNLLQSINQSLEEVLQNPQNSIEAKQVANHLSNSIQPCIDEVFQSATRIKNLVEVCLKELKYAEDIWQNYLKSSKEVSPSVPLEEIGKLSGQSSKILRLLEESRQQVFIELKQFWEQDFESQTQQWFIDKEGKIKKGIGWNEKDSFVKEIKIIYKNQNEQFKELIQKHFNLIFYEIDAGVDFKNINYYVKIIDHDFKEKYQKKIDIIWTKIQESFCLLDNNGIEELFKLEMNRILEPIINSKWGDIPWETAIKVQSEYANKLEIIINNIFHNKAKLITIFFEIIIKAYNDFLQKQAFYKQQSVEEQQEKQAWINTQRQKLETLQQSLENVANFQL</sequence>
<proteinExistence type="predicted"/>
<dbReference type="STRING" id="497965.Cyan7822_0766"/>
<dbReference type="OrthoDB" id="3650305at2"/>
<evidence type="ECO:0008006" key="3">
    <source>
        <dbReference type="Google" id="ProtNLM"/>
    </source>
</evidence>
<reference evidence="2" key="1">
    <citation type="journal article" date="2011" name="MBio">
        <title>Novel metabolic attributes of the genus Cyanothece, comprising a group of unicellular nitrogen-fixing Cyanobacteria.</title>
        <authorList>
            <person name="Bandyopadhyay A."/>
            <person name="Elvitigala T."/>
            <person name="Welsh E."/>
            <person name="Stockel J."/>
            <person name="Liberton M."/>
            <person name="Min H."/>
            <person name="Sherman L.A."/>
            <person name="Pakrasi H.B."/>
        </authorList>
    </citation>
    <scope>NUCLEOTIDE SEQUENCE [LARGE SCALE GENOMIC DNA]</scope>
    <source>
        <strain evidence="2">PCC 7822</strain>
    </source>
</reference>
<gene>
    <name evidence="1" type="ordered locus">Cyan7822_0766</name>
</gene>
<name>E0UBG0_GLOV7</name>
<dbReference type="HOGENOM" id="CLU_818159_0_0_3"/>
<accession>E0UBG0</accession>
<protein>
    <recommendedName>
        <fullName evidence="3">Dynamin family protein</fullName>
    </recommendedName>
</protein>
<evidence type="ECO:0000313" key="1">
    <source>
        <dbReference type="EMBL" id="ADN12792.1"/>
    </source>
</evidence>
<organism evidence="1 2">
    <name type="scientific">Gloeothece verrucosa (strain PCC 7822)</name>
    <name type="common">Cyanothece sp. (strain PCC 7822)</name>
    <dbReference type="NCBI Taxonomy" id="497965"/>
    <lineage>
        <taxon>Bacteria</taxon>
        <taxon>Bacillati</taxon>
        <taxon>Cyanobacteriota</taxon>
        <taxon>Cyanophyceae</taxon>
        <taxon>Oscillatoriophycideae</taxon>
        <taxon>Chroococcales</taxon>
        <taxon>Aphanothecaceae</taxon>
        <taxon>Gloeothece</taxon>
        <taxon>Gloeothece verrucosa</taxon>
    </lineage>
</organism>
<dbReference type="eggNOG" id="ENOG5033PA6">
    <property type="taxonomic scope" value="Bacteria"/>
</dbReference>
<dbReference type="RefSeq" id="WP_013320902.1">
    <property type="nucleotide sequence ID" value="NC_014501.1"/>
</dbReference>
<keyword evidence="2" id="KW-1185">Reference proteome</keyword>
<dbReference type="AlphaFoldDB" id="E0UBG0"/>
<dbReference type="Proteomes" id="UP000008206">
    <property type="component" value="Chromosome"/>
</dbReference>
<dbReference type="EMBL" id="CP002198">
    <property type="protein sequence ID" value="ADN12792.1"/>
    <property type="molecule type" value="Genomic_DNA"/>
</dbReference>
<dbReference type="KEGG" id="cyj:Cyan7822_0766"/>
<evidence type="ECO:0000313" key="2">
    <source>
        <dbReference type="Proteomes" id="UP000008206"/>
    </source>
</evidence>